<dbReference type="EMBL" id="CP104694">
    <property type="protein sequence ID" value="UXI67455.1"/>
    <property type="molecule type" value="Genomic_DNA"/>
</dbReference>
<feature type="domain" description="Protein kinase" evidence="11">
    <location>
        <begin position="110"/>
        <end position="407"/>
    </location>
</feature>
<evidence type="ECO:0000313" key="12">
    <source>
        <dbReference type="EMBL" id="UXI67455.1"/>
    </source>
</evidence>
<name>A0ABY6BC87_9GAMM</name>
<dbReference type="Pfam" id="PF00069">
    <property type="entry name" value="Pkinase"/>
    <property type="match status" value="1"/>
</dbReference>
<evidence type="ECO:0000256" key="8">
    <source>
        <dbReference type="ARBA" id="ARBA00022989"/>
    </source>
</evidence>
<dbReference type="SMART" id="SM00220">
    <property type="entry name" value="S_TKc"/>
    <property type="match status" value="1"/>
</dbReference>
<dbReference type="InterPro" id="IPR008271">
    <property type="entry name" value="Ser/Thr_kinase_AS"/>
</dbReference>
<dbReference type="InterPro" id="IPR033479">
    <property type="entry name" value="dCache_1"/>
</dbReference>
<keyword evidence="5" id="KW-0547">Nucleotide-binding</keyword>
<keyword evidence="7" id="KW-0067">ATP-binding</keyword>
<dbReference type="Gene3D" id="3.30.200.20">
    <property type="entry name" value="Phosphorylase Kinase, domain 1"/>
    <property type="match status" value="1"/>
</dbReference>
<dbReference type="PROSITE" id="PS00108">
    <property type="entry name" value="PROTEIN_KINASE_ST"/>
    <property type="match status" value="1"/>
</dbReference>
<evidence type="ECO:0000256" key="3">
    <source>
        <dbReference type="ARBA" id="ARBA00022679"/>
    </source>
</evidence>
<keyword evidence="4" id="KW-0812">Transmembrane</keyword>
<dbReference type="PROSITE" id="PS50011">
    <property type="entry name" value="PROTEIN_KINASE_DOM"/>
    <property type="match status" value="1"/>
</dbReference>
<reference evidence="12" key="1">
    <citation type="submission" date="2022-09" db="EMBL/GenBank/DDBJ databases">
        <title>Tahibacter sp. nov., isolated from a fresh water.</title>
        <authorList>
            <person name="Baek J.H."/>
            <person name="Lee J.K."/>
            <person name="Kim J.M."/>
            <person name="Jeon C.O."/>
        </authorList>
    </citation>
    <scope>NUCLEOTIDE SEQUENCE</scope>
    <source>
        <strain evidence="12">W38</strain>
    </source>
</reference>
<evidence type="ECO:0000256" key="2">
    <source>
        <dbReference type="ARBA" id="ARBA00022475"/>
    </source>
</evidence>
<dbReference type="PANTHER" id="PTHR43289">
    <property type="entry name" value="MITOGEN-ACTIVATED PROTEIN KINASE KINASE KINASE 20-RELATED"/>
    <property type="match status" value="1"/>
</dbReference>
<gene>
    <name evidence="12" type="ORF">N4264_22390</name>
</gene>
<evidence type="ECO:0000256" key="10">
    <source>
        <dbReference type="SAM" id="MobiDB-lite"/>
    </source>
</evidence>
<comment type="subcellular location">
    <subcellularLocation>
        <location evidence="1">Cell membrane</location>
        <topology evidence="1">Multi-pass membrane protein</topology>
    </subcellularLocation>
</comment>
<proteinExistence type="predicted"/>
<organism evidence="12 13">
    <name type="scientific">Tahibacter amnicola</name>
    <dbReference type="NCBI Taxonomy" id="2976241"/>
    <lineage>
        <taxon>Bacteria</taxon>
        <taxon>Pseudomonadati</taxon>
        <taxon>Pseudomonadota</taxon>
        <taxon>Gammaproteobacteria</taxon>
        <taxon>Lysobacterales</taxon>
        <taxon>Rhodanobacteraceae</taxon>
        <taxon>Tahibacter</taxon>
    </lineage>
</organism>
<keyword evidence="9" id="KW-0472">Membrane</keyword>
<dbReference type="InterPro" id="IPR011009">
    <property type="entry name" value="Kinase-like_dom_sf"/>
</dbReference>
<keyword evidence="8" id="KW-1133">Transmembrane helix</keyword>
<evidence type="ECO:0000256" key="6">
    <source>
        <dbReference type="ARBA" id="ARBA00022777"/>
    </source>
</evidence>
<dbReference type="RefSeq" id="WP_261694425.1">
    <property type="nucleotide sequence ID" value="NZ_CP104694.1"/>
</dbReference>
<keyword evidence="3" id="KW-0808">Transferase</keyword>
<dbReference type="Proteomes" id="UP001064632">
    <property type="component" value="Chromosome"/>
</dbReference>
<evidence type="ECO:0000256" key="4">
    <source>
        <dbReference type="ARBA" id="ARBA00022692"/>
    </source>
</evidence>
<dbReference type="SUPFAM" id="SSF56112">
    <property type="entry name" value="Protein kinase-like (PK-like)"/>
    <property type="match status" value="1"/>
</dbReference>
<dbReference type="GO" id="GO:0004674">
    <property type="term" value="F:protein serine/threonine kinase activity"/>
    <property type="evidence" value="ECO:0007669"/>
    <property type="project" value="UniProtKB-KW"/>
</dbReference>
<keyword evidence="13" id="KW-1185">Reference proteome</keyword>
<dbReference type="CDD" id="cd14014">
    <property type="entry name" value="STKc_PknB_like"/>
    <property type="match status" value="1"/>
</dbReference>
<keyword evidence="12" id="KW-0723">Serine/threonine-protein kinase</keyword>
<feature type="region of interest" description="Disordered" evidence="10">
    <location>
        <begin position="286"/>
        <end position="306"/>
    </location>
</feature>
<evidence type="ECO:0000256" key="7">
    <source>
        <dbReference type="ARBA" id="ARBA00022840"/>
    </source>
</evidence>
<protein>
    <submittedName>
        <fullName evidence="12">Serine/threonine protein kinase</fullName>
    </submittedName>
</protein>
<keyword evidence="6 12" id="KW-0418">Kinase</keyword>
<dbReference type="Gene3D" id="1.10.510.10">
    <property type="entry name" value="Transferase(Phosphotransferase) domain 1"/>
    <property type="match status" value="1"/>
</dbReference>
<sequence>MDLERLRAELPTHLCAEFDLDVAWRRYRASGGADDRDDFIDWLLLHHPRPPLAEDPSDSGVQLSQHLPSRLAAALDPTAFAAPAAAPTLPAPAAADATAVASERRRHFHYVLLGEAGSGGMGTVHIARDTELMRKVALKTLNTEAAVTPGGQARFLREAQITAQLSHPNIVGVYALEVTPEGRPAYTMKLVEGRTFHALLHETRAFYEAGKKPDEAHSLSTRLEHFLKVCDAMSYAHDKDVIHRDLKPANLMLGKHNEVYVMDWGLCRLVHQDVEPLPADASRVGYSPEVSGSASETQVGDVVGTPKYMSPEQAQGRNRELDAKSDQCALGLILFEMVTLTSPYAGKNAYEVMVSAAMARRRPIVAAYKGMRIARELRAVIDRATAALPSERYDSVAAFAADLRRYLRGEAVLAQPDNPWQAAQRWISRHRQTAVTVALAGFAIGSSIIGWLIWQNDRSLTQAMAHEQHVIALQNVAARIGDRIQGRALQLEGAMKNLADSVVQLNQLGLESSNRYYTSSDFHQPGKAPPDLTASRQHQGKVSMQWPVWSVPKDAARADIEPAIRRLSGLQDYVREIYGRAATMAVSAQGNFYAEQTIDQTDDSSPIVAIIVGLENGVGMRYPGWDQLAPDYDPRSRPWYRLAAGKVEPQWGAPYLSSVSNLYELPLSVSLQDRDRKFLGVATALLLPEYLVQSLLDVDGTHGLRGLYLLAPNGLIMAQSGVAVRASSAPSDDNAAPVFPLQAVVDSVAKRRGGVISAPLLGSDCLVAFDVIEPLGWSVVAVAADEHIGGSPLTVH</sequence>
<dbReference type="PANTHER" id="PTHR43289:SF6">
    <property type="entry name" value="SERINE_THREONINE-PROTEIN KINASE NEKL-3"/>
    <property type="match status" value="1"/>
</dbReference>
<evidence type="ECO:0000256" key="1">
    <source>
        <dbReference type="ARBA" id="ARBA00004651"/>
    </source>
</evidence>
<evidence type="ECO:0000256" key="9">
    <source>
        <dbReference type="ARBA" id="ARBA00023136"/>
    </source>
</evidence>
<accession>A0ABY6BC87</accession>
<dbReference type="InterPro" id="IPR000719">
    <property type="entry name" value="Prot_kinase_dom"/>
</dbReference>
<evidence type="ECO:0000256" key="5">
    <source>
        <dbReference type="ARBA" id="ARBA00022741"/>
    </source>
</evidence>
<dbReference type="Pfam" id="PF02743">
    <property type="entry name" value="dCache_1"/>
    <property type="match status" value="1"/>
</dbReference>
<keyword evidence="2" id="KW-1003">Cell membrane</keyword>
<dbReference type="Gene3D" id="3.30.450.20">
    <property type="entry name" value="PAS domain"/>
    <property type="match status" value="1"/>
</dbReference>
<evidence type="ECO:0000313" key="13">
    <source>
        <dbReference type="Proteomes" id="UP001064632"/>
    </source>
</evidence>
<dbReference type="CDD" id="cd18773">
    <property type="entry name" value="PDC1_HK_sensor"/>
    <property type="match status" value="1"/>
</dbReference>
<evidence type="ECO:0000259" key="11">
    <source>
        <dbReference type="PROSITE" id="PS50011"/>
    </source>
</evidence>